<reference evidence="5 6" key="1">
    <citation type="submission" date="2019-06" db="EMBL/GenBank/DDBJ databases">
        <title>Sequencing the genomes of 1000 actinobacteria strains.</title>
        <authorList>
            <person name="Klenk H.-P."/>
        </authorList>
    </citation>
    <scope>NUCLEOTIDE SEQUENCE [LARGE SCALE GENOMIC DNA]</scope>
    <source>
        <strain evidence="5 6">DSM 25218</strain>
    </source>
</reference>
<evidence type="ECO:0000313" key="5">
    <source>
        <dbReference type="EMBL" id="TQL69116.1"/>
    </source>
</evidence>
<dbReference type="InterPro" id="IPR009830">
    <property type="entry name" value="LppX/LprAFG"/>
</dbReference>
<dbReference type="InterPro" id="IPR029046">
    <property type="entry name" value="LolA/LolB/LppX"/>
</dbReference>
<keyword evidence="3" id="KW-0472">Membrane</keyword>
<feature type="chain" id="PRO_5022064619" evidence="4">
    <location>
        <begin position="31"/>
        <end position="239"/>
    </location>
</feature>
<proteinExistence type="inferred from homology"/>
<name>A0A543A9H8_9ACTN</name>
<evidence type="ECO:0000313" key="6">
    <source>
        <dbReference type="Proteomes" id="UP000320209"/>
    </source>
</evidence>
<dbReference type="CDD" id="cd16334">
    <property type="entry name" value="LppX-like"/>
    <property type="match status" value="1"/>
</dbReference>
<dbReference type="OrthoDB" id="5143207at2"/>
<dbReference type="EMBL" id="VFOV01000001">
    <property type="protein sequence ID" value="TQL69116.1"/>
    <property type="molecule type" value="Genomic_DNA"/>
</dbReference>
<dbReference type="SUPFAM" id="SSF89392">
    <property type="entry name" value="Prokaryotic lipoproteins and lipoprotein localization factors"/>
    <property type="match status" value="1"/>
</dbReference>
<comment type="caution">
    <text evidence="5">The sequence shown here is derived from an EMBL/GenBank/DDBJ whole genome shotgun (WGS) entry which is preliminary data.</text>
</comment>
<dbReference type="AlphaFoldDB" id="A0A543A9H8"/>
<keyword evidence="6" id="KW-1185">Reference proteome</keyword>
<accession>A0A543A9H8</accession>
<keyword evidence="4" id="KW-0732">Signal</keyword>
<feature type="signal peptide" evidence="4">
    <location>
        <begin position="1"/>
        <end position="30"/>
    </location>
</feature>
<dbReference type="RefSeq" id="WP_141781033.1">
    <property type="nucleotide sequence ID" value="NZ_VFOV01000001.1"/>
</dbReference>
<sequence>MLTTLGRHLPRLAFALVALLAALLVMTSCGDEDPTKGRTPKQVLAAAQKTLDETSGINFSIASDNLPEGVTTLKKASGTLTRKPAFEGTLTVPVMGTEAQVDVVSVDNVVYAKLPFTTSFQKLDPADYGVPDPAGLIAPDSGISSLLASTQGLELGKSVRGGADNKEILSTYTGTLPDTAVKKVLPGAAGEFDVTYVVNDSDELTEATIKGHFSGEGEAAYSYTIDVSEYDVEKAIAKP</sequence>
<dbReference type="GO" id="GO:0030313">
    <property type="term" value="C:cell envelope"/>
    <property type="evidence" value="ECO:0007669"/>
    <property type="project" value="UniProtKB-SubCell"/>
</dbReference>
<keyword evidence="5" id="KW-0449">Lipoprotein</keyword>
<keyword evidence="3" id="KW-1003">Cell membrane</keyword>
<dbReference type="Gene3D" id="2.50.20.20">
    <property type="match status" value="1"/>
</dbReference>
<evidence type="ECO:0000256" key="4">
    <source>
        <dbReference type="SAM" id="SignalP"/>
    </source>
</evidence>
<dbReference type="PROSITE" id="PS51257">
    <property type="entry name" value="PROKAR_LIPOPROTEIN"/>
    <property type="match status" value="1"/>
</dbReference>
<evidence type="ECO:0000256" key="1">
    <source>
        <dbReference type="ARBA" id="ARBA00004196"/>
    </source>
</evidence>
<dbReference type="Proteomes" id="UP000320209">
    <property type="component" value="Unassembled WGS sequence"/>
</dbReference>
<comment type="similarity">
    <text evidence="2">Belongs to the LppX/LprAFG lipoprotein family.</text>
</comment>
<gene>
    <name evidence="5" type="ORF">FB381_3018</name>
</gene>
<organism evidence="5 6">
    <name type="scientific">Nocardioides albertanoniae</name>
    <dbReference type="NCBI Taxonomy" id="1175486"/>
    <lineage>
        <taxon>Bacteria</taxon>
        <taxon>Bacillati</taxon>
        <taxon>Actinomycetota</taxon>
        <taxon>Actinomycetes</taxon>
        <taxon>Propionibacteriales</taxon>
        <taxon>Nocardioidaceae</taxon>
        <taxon>Nocardioides</taxon>
    </lineage>
</organism>
<evidence type="ECO:0000256" key="3">
    <source>
        <dbReference type="ARBA" id="ARBA00022475"/>
    </source>
</evidence>
<comment type="subcellular location">
    <subcellularLocation>
        <location evidence="1">Cell envelope</location>
    </subcellularLocation>
</comment>
<evidence type="ECO:0000256" key="2">
    <source>
        <dbReference type="ARBA" id="ARBA00009194"/>
    </source>
</evidence>
<dbReference type="Pfam" id="PF07161">
    <property type="entry name" value="LppX_LprAFG"/>
    <property type="match status" value="1"/>
</dbReference>
<protein>
    <submittedName>
        <fullName evidence="5">Lipoprotein LprG</fullName>
    </submittedName>
</protein>